<evidence type="ECO:0000313" key="3">
    <source>
        <dbReference type="Proteomes" id="UP000291981"/>
    </source>
</evidence>
<feature type="signal peptide" evidence="1">
    <location>
        <begin position="1"/>
        <end position="19"/>
    </location>
</feature>
<dbReference type="InterPro" id="IPR031325">
    <property type="entry name" value="RHS_repeat"/>
</dbReference>
<keyword evidence="3" id="KW-1185">Reference proteome</keyword>
<dbReference type="InterPro" id="IPR006530">
    <property type="entry name" value="YD"/>
</dbReference>
<protein>
    <recommendedName>
        <fullName evidence="4">YD repeat-containing protein</fullName>
    </recommendedName>
</protein>
<dbReference type="Gene3D" id="2.180.10.10">
    <property type="entry name" value="RHS repeat-associated core"/>
    <property type="match status" value="1"/>
</dbReference>
<feature type="chain" id="PRO_5020763172" description="YD repeat-containing protein" evidence="1">
    <location>
        <begin position="20"/>
        <end position="1052"/>
    </location>
</feature>
<organism evidence="2 3">
    <name type="scientific">Flagellimonas allohymeniacidonis</name>
    <dbReference type="NCBI Taxonomy" id="2517819"/>
    <lineage>
        <taxon>Bacteria</taxon>
        <taxon>Pseudomonadati</taxon>
        <taxon>Bacteroidota</taxon>
        <taxon>Flavobacteriia</taxon>
        <taxon>Flavobacteriales</taxon>
        <taxon>Flavobacteriaceae</taxon>
        <taxon>Flagellimonas</taxon>
    </lineage>
</organism>
<evidence type="ECO:0000313" key="2">
    <source>
        <dbReference type="EMBL" id="TAI48482.1"/>
    </source>
</evidence>
<dbReference type="OrthoDB" id="9814627at2"/>
<gene>
    <name evidence="2" type="ORF">EW142_01370</name>
</gene>
<dbReference type="NCBIfam" id="TIGR01643">
    <property type="entry name" value="YD_repeat_2x"/>
    <property type="match status" value="1"/>
</dbReference>
<name>A0A4Q8QDE2_9FLAO</name>
<dbReference type="Proteomes" id="UP000291981">
    <property type="component" value="Unassembled WGS sequence"/>
</dbReference>
<dbReference type="AlphaFoldDB" id="A0A4Q8QDE2"/>
<keyword evidence="1" id="KW-0732">Signal</keyword>
<evidence type="ECO:0000256" key="1">
    <source>
        <dbReference type="SAM" id="SignalP"/>
    </source>
</evidence>
<dbReference type="Pfam" id="PF05593">
    <property type="entry name" value="RHS_repeat"/>
    <property type="match status" value="1"/>
</dbReference>
<dbReference type="EMBL" id="SGIU01000001">
    <property type="protein sequence ID" value="TAI48482.1"/>
    <property type="molecule type" value="Genomic_DNA"/>
</dbReference>
<comment type="caution">
    <text evidence="2">The sequence shown here is derived from an EMBL/GenBank/DDBJ whole genome shotgun (WGS) entry which is preliminary data.</text>
</comment>
<reference evidence="2 3" key="1">
    <citation type="submission" date="2019-02" db="EMBL/GenBank/DDBJ databases">
        <title>Draft genome sequence of Muricauda sp. 176CP4-71.</title>
        <authorList>
            <person name="Park J.-S."/>
        </authorList>
    </citation>
    <scope>NUCLEOTIDE SEQUENCE [LARGE SCALE GENOMIC DNA]</scope>
    <source>
        <strain evidence="2 3">176CP4-71</strain>
    </source>
</reference>
<dbReference type="RefSeq" id="WP_130608584.1">
    <property type="nucleotide sequence ID" value="NZ_SGIU01000001.1"/>
</dbReference>
<sequence>MTKKILLALCLLSIHFMYAQGTPPETDYELPRIIPPAPDVQQMEKYGEIPVGYYTGTPNISIDLYAVPTRSDLSVPISLSYHPSGVRVDEKASRVGLGWSLNAEGVISRSVAGIKEFTVSPGTARPDVGTFDPNDYANRIADYNYAVDVVAGDEDSEPDVFQYNFMGRSGKFIFDESGDIHLIPKEAFSITTNPLMTQFTIVDEMGNTFLFTAQGMSVVGSNCSQGGASNYLGNNVSTSWKLTQITTHTGEVIDFLYRTFTYQYILAKEATDYHPISLPFGCSTKAPENCEKTITHTERVLDRINFSSGNVQFTYSDDPSYPINGSNTRTDFSGNHALRKVAISNSSGVVKTFELVYDYFGPTGTSTEDDNRLKLTELIEVNSEKKHRFTYNESVNLPPRFSYSQDLWGFYNGKSNTTILPETYHAGTLIAGADRSVSTTHSQAGVLTKITYPTQGTSEFFYESNDYYEDQTTTEYVPGGFTRYADFGPPYDNTHAFTIQSSYQNINLNILNQCGNPPSQIVLQDGALAKILDSNNQEVGRYVSSDDHALTLSPGNYTLEFEVDGSACMFRARFSWYEEQTVPAQNKLTGGLRIQKIRNYDGVDYEERTYSYNKAGSTQSSGYLQGIPQFHYVVYQQNQSNSNICTYLGRGHSSIYPLATALGNSVGYSRVTEINNSEAGNGKTVYHFTNDIDTYNGTGLKFPNIPPTSYSWKRGLLLKKEMMNSAGSKVQEEINTYAFDTQFVGNSSENYGGDKLSAGFVIRQVQAEFFPTNATFAWDHYYITSAWVKPVSKQTISYFPNQVTRTENYYYDNPTHQQRTRMETTDSQGLAQQQRWYYPDDIQTTSSLPGGNLTGPDSIVIGKLKKNGTHPKIGEIIQTNQKTGGSEMMTRKLYEVYGPNVLPKSLNSKKDGTDMESRIVYHDYDDQGNIIEVGLENGTPISYIWGYNNMYPVAKIENATFSQIELLSGFGSGFDLGSGGLNSTQLNSLRSSSLSEAMVTTMTYDPLVGLTSITDPRGYTTTYHYDSFNRLSEIKDQDGNIVSHYQYNYKNQ</sequence>
<accession>A0A4Q8QDE2</accession>
<proteinExistence type="predicted"/>
<evidence type="ECO:0008006" key="4">
    <source>
        <dbReference type="Google" id="ProtNLM"/>
    </source>
</evidence>